<sequence>MKEYKERQYEIGFKLDQHTKADEDFHITASTVFSLANRASEIFESSEPREKQQLLSYLLQNCVLNGRKLEIALRSPYKTIVETRHQPVGLPLVDDVRTYFLAINLY</sequence>
<reference evidence="1 2" key="1">
    <citation type="submission" date="2017-09" db="EMBL/GenBank/DDBJ databases">
        <title>Depth-based differentiation of microbial function through sediment-hosted aquifers and enrichment of novel symbionts in the deep terrestrial subsurface.</title>
        <authorList>
            <person name="Probst A.J."/>
            <person name="Ladd B."/>
            <person name="Jarett J.K."/>
            <person name="Geller-Mcgrath D.E."/>
            <person name="Sieber C.M."/>
            <person name="Emerson J.B."/>
            <person name="Anantharaman K."/>
            <person name="Thomas B.C."/>
            <person name="Malmstrom R."/>
            <person name="Stieglmeier M."/>
            <person name="Klingl A."/>
            <person name="Woyke T."/>
            <person name="Ryan C.M."/>
            <person name="Banfield J.F."/>
        </authorList>
    </citation>
    <scope>NUCLEOTIDE SEQUENCE [LARGE SCALE GENOMIC DNA]</scope>
    <source>
        <strain evidence="1">CG10_big_fil_rev_8_21_14_0_10_46_23</strain>
    </source>
</reference>
<evidence type="ECO:0000313" key="2">
    <source>
        <dbReference type="Proteomes" id="UP000230232"/>
    </source>
</evidence>
<proteinExistence type="predicted"/>
<accession>A0A2H0R4T8</accession>
<organism evidence="1 2">
    <name type="scientific">Candidatus Yanofskybacteria bacterium CG10_big_fil_rev_8_21_14_0_10_46_23</name>
    <dbReference type="NCBI Taxonomy" id="1975098"/>
    <lineage>
        <taxon>Bacteria</taxon>
        <taxon>Candidatus Yanofskyibacteriota</taxon>
    </lineage>
</organism>
<gene>
    <name evidence="1" type="ORF">COV31_01775</name>
</gene>
<protein>
    <submittedName>
        <fullName evidence="1">Uncharacterized protein</fullName>
    </submittedName>
</protein>
<dbReference type="AlphaFoldDB" id="A0A2H0R4T8"/>
<dbReference type="EMBL" id="PCXO01000007">
    <property type="protein sequence ID" value="PIR41336.1"/>
    <property type="molecule type" value="Genomic_DNA"/>
</dbReference>
<dbReference type="Proteomes" id="UP000230232">
    <property type="component" value="Unassembled WGS sequence"/>
</dbReference>
<comment type="caution">
    <text evidence="1">The sequence shown here is derived from an EMBL/GenBank/DDBJ whole genome shotgun (WGS) entry which is preliminary data.</text>
</comment>
<name>A0A2H0R4T8_9BACT</name>
<evidence type="ECO:0000313" key="1">
    <source>
        <dbReference type="EMBL" id="PIR41336.1"/>
    </source>
</evidence>